<feature type="transmembrane region" description="Helical" evidence="7">
    <location>
        <begin position="487"/>
        <end position="509"/>
    </location>
</feature>
<evidence type="ECO:0000256" key="7">
    <source>
        <dbReference type="SAM" id="Phobius"/>
    </source>
</evidence>
<reference evidence="9" key="1">
    <citation type="submission" date="2025-08" db="UniProtKB">
        <authorList>
            <consortium name="RefSeq"/>
        </authorList>
    </citation>
    <scope>IDENTIFICATION</scope>
    <source>
        <tissue evidence="9">Whole sample</tissue>
    </source>
</reference>
<organism evidence="8 9">
    <name type="scientific">Crassostrea virginica</name>
    <name type="common">Eastern oyster</name>
    <dbReference type="NCBI Taxonomy" id="6565"/>
    <lineage>
        <taxon>Eukaryota</taxon>
        <taxon>Metazoa</taxon>
        <taxon>Spiralia</taxon>
        <taxon>Lophotrochozoa</taxon>
        <taxon>Mollusca</taxon>
        <taxon>Bivalvia</taxon>
        <taxon>Autobranchia</taxon>
        <taxon>Pteriomorphia</taxon>
        <taxon>Ostreida</taxon>
        <taxon>Ostreoidea</taxon>
        <taxon>Ostreidae</taxon>
        <taxon>Crassostrea</taxon>
    </lineage>
</organism>
<evidence type="ECO:0000313" key="8">
    <source>
        <dbReference type="Proteomes" id="UP000694844"/>
    </source>
</evidence>
<feature type="transmembrane region" description="Helical" evidence="7">
    <location>
        <begin position="282"/>
        <end position="301"/>
    </location>
</feature>
<dbReference type="InterPro" id="IPR038377">
    <property type="entry name" value="Na/Glc_symporter_sf"/>
</dbReference>
<sequence>MRAGLDNWVDILILVLYFVFVFIVGILSVWRRDRTTTKGYFLAGRSMQWLPIGASLFASNIGAEHFVGLAGSGASSGIAVVAFEWGAVFCLLLLGWAYLPVYLTSEVYTIPEFLKRRFGGKRLRIYHSLILQLSYIVTKISVDVYAGAVFIQQAVGWNTYLSIMVLLAVTAAYTIVGGLAAVIFTDALQTLIMVVGATALAVMSFIKVGGIFAMMEKYFESIPSQRGAFMSMNSTYISSLNATNNLTDVILFNVTQQCGLPRQDAFHIFRDPVNSDLPWPGLMIRTTIISTWFWCCDQLIVQRTLAAKNIAHARASTIFAAYLKLLPMFIIILPGMISRILYTDTVACVDPKVCMEVCENPAGCSNIAYPQLILDLAPTGMRGLMMAVMIAALMSSLTSIFNSSATLFTMDLWKRFRDQATDRELLIVGKVFVVFLVGISILWIPLIQAAEGGRLYFTIQALTGYLAPPIGGIFLLSIFVPRVNEQGAFWGMLIGHTVGITRMILDFVYPSPRCGEEDVRPGVVAGIHFTYFSVLLLGLSWVVCLVGSLLTEAPSRSALRGLTVWTTDKIEPPPKELDSLPESNRDPSEAAKLNDVTLGIRGNSGEECGAAGDGSPSLDNERGPGLLYRKKLYMTRKTKLLLNTNAALLVAIFIFLYVFFG</sequence>
<dbReference type="AlphaFoldDB" id="A0A8B8CYI5"/>
<protein>
    <submittedName>
        <fullName evidence="9">Sodium/glucose cotransporter 5-like</fullName>
    </submittedName>
</protein>
<dbReference type="OrthoDB" id="6132759at2759"/>
<feature type="transmembrane region" description="Helical" evidence="7">
    <location>
        <begin position="50"/>
        <end position="71"/>
    </location>
</feature>
<dbReference type="Gene3D" id="1.20.1730.10">
    <property type="entry name" value="Sodium/glucose cotransporter"/>
    <property type="match status" value="1"/>
</dbReference>
<accession>A0A8B8CYI5</accession>
<keyword evidence="4 7" id="KW-1133">Transmembrane helix</keyword>
<name>A0A8B8CYI5_CRAVI</name>
<gene>
    <name evidence="9" type="primary">LOC111123073</name>
</gene>
<evidence type="ECO:0000313" key="9">
    <source>
        <dbReference type="RefSeq" id="XP_022320873.1"/>
    </source>
</evidence>
<dbReference type="KEGG" id="cvn:111123073"/>
<proteinExistence type="inferred from homology"/>
<feature type="transmembrane region" description="Helical" evidence="7">
    <location>
        <begin position="640"/>
        <end position="660"/>
    </location>
</feature>
<keyword evidence="5 7" id="KW-0472">Membrane</keyword>
<dbReference type="GeneID" id="111123073"/>
<dbReference type="PANTHER" id="PTHR11819:SF195">
    <property type="entry name" value="SODIUM_GLUCOSE COTRANSPORTER 4"/>
    <property type="match status" value="1"/>
</dbReference>
<feature type="transmembrane region" description="Helical" evidence="7">
    <location>
        <begin position="12"/>
        <end position="30"/>
    </location>
</feature>
<dbReference type="RefSeq" id="XP_022320873.1">
    <property type="nucleotide sequence ID" value="XM_022465165.1"/>
</dbReference>
<dbReference type="PROSITE" id="PS50283">
    <property type="entry name" value="NA_SOLUT_SYMP_3"/>
    <property type="match status" value="1"/>
</dbReference>
<feature type="transmembrane region" description="Helical" evidence="7">
    <location>
        <begin position="322"/>
        <end position="342"/>
    </location>
</feature>
<feature type="transmembrane region" description="Helical" evidence="7">
    <location>
        <begin position="160"/>
        <end position="184"/>
    </location>
</feature>
<evidence type="ECO:0000256" key="5">
    <source>
        <dbReference type="ARBA" id="ARBA00023136"/>
    </source>
</evidence>
<feature type="transmembrane region" description="Helical" evidence="7">
    <location>
        <begin position="529"/>
        <end position="550"/>
    </location>
</feature>
<dbReference type="InterPro" id="IPR001734">
    <property type="entry name" value="Na/solute_symporter"/>
</dbReference>
<comment type="subcellular location">
    <subcellularLocation>
        <location evidence="1">Membrane</location>
        <topology evidence="1">Multi-pass membrane protein</topology>
    </subcellularLocation>
</comment>
<evidence type="ECO:0000256" key="1">
    <source>
        <dbReference type="ARBA" id="ARBA00004141"/>
    </source>
</evidence>
<evidence type="ECO:0000256" key="3">
    <source>
        <dbReference type="ARBA" id="ARBA00022692"/>
    </source>
</evidence>
<dbReference type="GO" id="GO:0005412">
    <property type="term" value="F:D-glucose:sodium symporter activity"/>
    <property type="evidence" value="ECO:0007669"/>
    <property type="project" value="TreeGrafter"/>
</dbReference>
<dbReference type="Proteomes" id="UP000694844">
    <property type="component" value="Chromosome 3"/>
</dbReference>
<feature type="transmembrane region" description="Helical" evidence="7">
    <location>
        <begin position="77"/>
        <end position="104"/>
    </location>
</feature>
<dbReference type="Pfam" id="PF00474">
    <property type="entry name" value="SSF"/>
    <property type="match status" value="1"/>
</dbReference>
<comment type="similarity">
    <text evidence="2 6">Belongs to the sodium:solute symporter (SSF) (TC 2.A.21) family.</text>
</comment>
<dbReference type="GO" id="GO:0005886">
    <property type="term" value="C:plasma membrane"/>
    <property type="evidence" value="ECO:0007669"/>
    <property type="project" value="TreeGrafter"/>
</dbReference>
<feature type="transmembrane region" description="Helical" evidence="7">
    <location>
        <begin position="425"/>
        <end position="444"/>
    </location>
</feature>
<dbReference type="PANTHER" id="PTHR11819">
    <property type="entry name" value="SOLUTE CARRIER FAMILY 5"/>
    <property type="match status" value="1"/>
</dbReference>
<evidence type="ECO:0000256" key="6">
    <source>
        <dbReference type="RuleBase" id="RU362091"/>
    </source>
</evidence>
<evidence type="ECO:0000256" key="2">
    <source>
        <dbReference type="ARBA" id="ARBA00006434"/>
    </source>
</evidence>
<evidence type="ECO:0000256" key="4">
    <source>
        <dbReference type="ARBA" id="ARBA00022989"/>
    </source>
</evidence>
<keyword evidence="8" id="KW-1185">Reference proteome</keyword>
<feature type="transmembrane region" description="Helical" evidence="7">
    <location>
        <begin position="456"/>
        <end position="480"/>
    </location>
</feature>
<keyword evidence="3 7" id="KW-0812">Transmembrane</keyword>
<dbReference type="NCBIfam" id="TIGR00813">
    <property type="entry name" value="sss"/>
    <property type="match status" value="1"/>
</dbReference>
<feature type="transmembrane region" description="Helical" evidence="7">
    <location>
        <begin position="384"/>
        <end position="413"/>
    </location>
</feature>
<feature type="transmembrane region" description="Helical" evidence="7">
    <location>
        <begin position="125"/>
        <end position="148"/>
    </location>
</feature>
<feature type="transmembrane region" description="Helical" evidence="7">
    <location>
        <begin position="191"/>
        <end position="215"/>
    </location>
</feature>